<comment type="subcellular location">
    <subcellularLocation>
        <location evidence="1 5 6">Nucleus</location>
    </subcellularLocation>
</comment>
<dbReference type="SMART" id="SM00389">
    <property type="entry name" value="HOX"/>
    <property type="match status" value="1"/>
</dbReference>
<dbReference type="GO" id="GO:0030154">
    <property type="term" value="P:cell differentiation"/>
    <property type="evidence" value="ECO:0007669"/>
    <property type="project" value="TreeGrafter"/>
</dbReference>
<dbReference type="Pfam" id="PF00046">
    <property type="entry name" value="Homeodomain"/>
    <property type="match status" value="1"/>
</dbReference>
<keyword evidence="3 5" id="KW-0371">Homeobox</keyword>
<dbReference type="EMBL" id="PDUG01000001">
    <property type="protein sequence ID" value="PIC54909.1"/>
    <property type="molecule type" value="Genomic_DNA"/>
</dbReference>
<dbReference type="STRING" id="1611254.A0A2G5VSY2"/>
<dbReference type="OrthoDB" id="6159439at2759"/>
<gene>
    <name evidence="9" type="primary">Cni-ceh-9</name>
    <name evidence="9" type="synonym">Cnig_chr_I.g401</name>
    <name evidence="9" type="ORF">B9Z55_000401</name>
</gene>
<evidence type="ECO:0000256" key="5">
    <source>
        <dbReference type="PROSITE-ProRule" id="PRU00108"/>
    </source>
</evidence>
<evidence type="ECO:0000256" key="1">
    <source>
        <dbReference type="ARBA" id="ARBA00004123"/>
    </source>
</evidence>
<keyword evidence="4 5" id="KW-0539">Nucleus</keyword>
<keyword evidence="10" id="KW-1185">Reference proteome</keyword>
<evidence type="ECO:0000256" key="2">
    <source>
        <dbReference type="ARBA" id="ARBA00023125"/>
    </source>
</evidence>
<evidence type="ECO:0000313" key="9">
    <source>
        <dbReference type="EMBL" id="PIC54909.1"/>
    </source>
</evidence>
<name>A0A2G5VSY2_9PELO</name>
<dbReference type="PROSITE" id="PS50071">
    <property type="entry name" value="HOMEOBOX_2"/>
    <property type="match status" value="1"/>
</dbReference>
<dbReference type="GO" id="GO:0005634">
    <property type="term" value="C:nucleus"/>
    <property type="evidence" value="ECO:0007669"/>
    <property type="project" value="UniProtKB-SubCell"/>
</dbReference>
<reference evidence="10" key="1">
    <citation type="submission" date="2017-10" db="EMBL/GenBank/DDBJ databases">
        <title>Rapid genome shrinkage in a self-fertile nematode reveals novel sperm competition proteins.</title>
        <authorList>
            <person name="Yin D."/>
            <person name="Schwarz E.M."/>
            <person name="Thomas C.G."/>
            <person name="Felde R.L."/>
            <person name="Korf I.F."/>
            <person name="Cutter A.D."/>
            <person name="Schartner C.M."/>
            <person name="Ralston E.J."/>
            <person name="Meyer B.J."/>
            <person name="Haag E.S."/>
        </authorList>
    </citation>
    <scope>NUCLEOTIDE SEQUENCE [LARGE SCALE GENOMIC DNA]</scope>
    <source>
        <strain evidence="10">JU1422</strain>
    </source>
</reference>
<feature type="region of interest" description="Disordered" evidence="7">
    <location>
        <begin position="132"/>
        <end position="160"/>
    </location>
</feature>
<dbReference type="PANTHER" id="PTHR24340:SF70">
    <property type="entry name" value="NK7.1, ISOFORM A"/>
    <property type="match status" value="1"/>
</dbReference>
<sequence>METELFLQLLQPYLSLMTPESGKPAGTKKSGYFIKDILDLPSADGEEFDEFGRCKSKPQNPTSSDEKPVIKSKKKKARTTFSGKQVFELEKQFEAKKYLSSSDRSELARRLDVTETQVKIWFQNRRTKWKKIETEREKIGSPEDRKVEKEDDEKSEKPDA</sequence>
<evidence type="ECO:0000256" key="7">
    <source>
        <dbReference type="SAM" id="MobiDB-lite"/>
    </source>
</evidence>
<dbReference type="GO" id="GO:0000981">
    <property type="term" value="F:DNA-binding transcription factor activity, RNA polymerase II-specific"/>
    <property type="evidence" value="ECO:0007669"/>
    <property type="project" value="InterPro"/>
</dbReference>
<dbReference type="PROSITE" id="PS00027">
    <property type="entry name" value="HOMEOBOX_1"/>
    <property type="match status" value="1"/>
</dbReference>
<dbReference type="Proteomes" id="UP000230233">
    <property type="component" value="Chromosome I"/>
</dbReference>
<dbReference type="GO" id="GO:0000978">
    <property type="term" value="F:RNA polymerase II cis-regulatory region sequence-specific DNA binding"/>
    <property type="evidence" value="ECO:0007669"/>
    <property type="project" value="TreeGrafter"/>
</dbReference>
<accession>A0A2G5VSY2</accession>
<dbReference type="PRINTS" id="PR00031">
    <property type="entry name" value="HTHREPRESSR"/>
</dbReference>
<protein>
    <recommendedName>
        <fullName evidence="8">Homeobox domain-containing protein</fullName>
    </recommendedName>
</protein>
<feature type="domain" description="Homeobox" evidence="8">
    <location>
        <begin position="72"/>
        <end position="132"/>
    </location>
</feature>
<dbReference type="InterPro" id="IPR050394">
    <property type="entry name" value="Homeobox_NK-like"/>
</dbReference>
<dbReference type="InterPro" id="IPR009057">
    <property type="entry name" value="Homeodomain-like_sf"/>
</dbReference>
<dbReference type="InterPro" id="IPR017970">
    <property type="entry name" value="Homeobox_CS"/>
</dbReference>
<organism evidence="9 10">
    <name type="scientific">Caenorhabditis nigoni</name>
    <dbReference type="NCBI Taxonomy" id="1611254"/>
    <lineage>
        <taxon>Eukaryota</taxon>
        <taxon>Metazoa</taxon>
        <taxon>Ecdysozoa</taxon>
        <taxon>Nematoda</taxon>
        <taxon>Chromadorea</taxon>
        <taxon>Rhabditida</taxon>
        <taxon>Rhabditina</taxon>
        <taxon>Rhabditomorpha</taxon>
        <taxon>Rhabditoidea</taxon>
        <taxon>Rhabditidae</taxon>
        <taxon>Peloderinae</taxon>
        <taxon>Caenorhabditis</taxon>
    </lineage>
</organism>
<dbReference type="CDD" id="cd00086">
    <property type="entry name" value="homeodomain"/>
    <property type="match status" value="1"/>
</dbReference>
<dbReference type="PANTHER" id="PTHR24340">
    <property type="entry name" value="HOMEOBOX PROTEIN NKX"/>
    <property type="match status" value="1"/>
</dbReference>
<dbReference type="InterPro" id="IPR001356">
    <property type="entry name" value="HD"/>
</dbReference>
<dbReference type="InterPro" id="IPR020479">
    <property type="entry name" value="HD_metazoa"/>
</dbReference>
<proteinExistence type="predicted"/>
<feature type="DNA-binding region" description="Homeobox" evidence="5">
    <location>
        <begin position="74"/>
        <end position="133"/>
    </location>
</feature>
<evidence type="ECO:0000256" key="4">
    <source>
        <dbReference type="ARBA" id="ARBA00023242"/>
    </source>
</evidence>
<evidence type="ECO:0000256" key="3">
    <source>
        <dbReference type="ARBA" id="ARBA00023155"/>
    </source>
</evidence>
<comment type="caution">
    <text evidence="9">The sequence shown here is derived from an EMBL/GenBank/DDBJ whole genome shotgun (WGS) entry which is preliminary data.</text>
</comment>
<dbReference type="PRINTS" id="PR00024">
    <property type="entry name" value="HOMEOBOX"/>
</dbReference>
<dbReference type="Gene3D" id="1.10.10.60">
    <property type="entry name" value="Homeodomain-like"/>
    <property type="match status" value="1"/>
</dbReference>
<dbReference type="SUPFAM" id="SSF46689">
    <property type="entry name" value="Homeodomain-like"/>
    <property type="match status" value="1"/>
</dbReference>
<evidence type="ECO:0000256" key="6">
    <source>
        <dbReference type="RuleBase" id="RU000682"/>
    </source>
</evidence>
<dbReference type="InterPro" id="IPR000047">
    <property type="entry name" value="HTH_motif"/>
</dbReference>
<feature type="region of interest" description="Disordered" evidence="7">
    <location>
        <begin position="49"/>
        <end position="77"/>
    </location>
</feature>
<evidence type="ECO:0000313" key="10">
    <source>
        <dbReference type="Proteomes" id="UP000230233"/>
    </source>
</evidence>
<keyword evidence="2 5" id="KW-0238">DNA-binding</keyword>
<dbReference type="AlphaFoldDB" id="A0A2G5VSY2"/>
<evidence type="ECO:0000259" key="8">
    <source>
        <dbReference type="PROSITE" id="PS50071"/>
    </source>
</evidence>